<dbReference type="InterPro" id="IPR011992">
    <property type="entry name" value="EF-hand-dom_pair"/>
</dbReference>
<dbReference type="PANTHER" id="PTHR13866:SF14">
    <property type="entry name" value="BM-40"/>
    <property type="match status" value="1"/>
</dbReference>
<evidence type="ECO:0000256" key="2">
    <source>
        <dbReference type="ARBA" id="ARBA00022525"/>
    </source>
</evidence>
<feature type="compositionally biased region" description="Basic residues" evidence="9">
    <location>
        <begin position="24"/>
        <end position="33"/>
    </location>
</feature>
<dbReference type="InterPro" id="IPR037641">
    <property type="entry name" value="SPARC_FS"/>
</dbReference>
<dbReference type="InterPro" id="IPR019577">
    <property type="entry name" value="SPARC/Testican_Ca-bd-dom"/>
</dbReference>
<feature type="region of interest" description="Disordered" evidence="9">
    <location>
        <begin position="311"/>
        <end position="330"/>
    </location>
</feature>
<dbReference type="GO" id="GO:0005518">
    <property type="term" value="F:collagen binding"/>
    <property type="evidence" value="ECO:0007669"/>
    <property type="project" value="TreeGrafter"/>
</dbReference>
<dbReference type="PROSITE" id="PS00018">
    <property type="entry name" value="EF_HAND_1"/>
    <property type="match status" value="1"/>
</dbReference>
<keyword evidence="2" id="KW-0964">Secreted</keyword>
<dbReference type="CDD" id="cd16231">
    <property type="entry name" value="EFh_SPARC_like"/>
    <property type="match status" value="1"/>
</dbReference>
<feature type="domain" description="Follistatin-like" evidence="11">
    <location>
        <begin position="99"/>
        <end position="122"/>
    </location>
</feature>
<dbReference type="Pfam" id="PF10591">
    <property type="entry name" value="SPARC_Ca_bdg"/>
    <property type="match status" value="1"/>
</dbReference>
<keyword evidence="6" id="KW-1015">Disulfide bond</keyword>
<comment type="caution">
    <text evidence="12">The sequence shown here is derived from an EMBL/GenBank/DDBJ whole genome shotgun (WGS) entry which is preliminary data.</text>
</comment>
<evidence type="ECO:0000256" key="9">
    <source>
        <dbReference type="SAM" id="MobiDB-lite"/>
    </source>
</evidence>
<dbReference type="InterPro" id="IPR018247">
    <property type="entry name" value="EF_Hand_1_Ca_BS"/>
</dbReference>
<dbReference type="SMART" id="SM00274">
    <property type="entry name" value="FOLN"/>
    <property type="match status" value="1"/>
</dbReference>
<dbReference type="SUPFAM" id="SSF100895">
    <property type="entry name" value="Kazal-type serine protease inhibitors"/>
    <property type="match status" value="1"/>
</dbReference>
<gene>
    <name evidence="12" type="ORF">Fcan01_04382</name>
</gene>
<proteinExistence type="predicted"/>
<evidence type="ECO:0000256" key="5">
    <source>
        <dbReference type="ARBA" id="ARBA00022837"/>
    </source>
</evidence>
<dbReference type="AlphaFoldDB" id="A0A226ES94"/>
<feature type="coiled-coil region" evidence="8">
    <location>
        <begin position="60"/>
        <end position="94"/>
    </location>
</feature>
<evidence type="ECO:0000256" key="8">
    <source>
        <dbReference type="SAM" id="Coils"/>
    </source>
</evidence>
<evidence type="ECO:0000313" key="12">
    <source>
        <dbReference type="EMBL" id="OXA60379.1"/>
    </source>
</evidence>
<dbReference type="Gene3D" id="1.10.238.10">
    <property type="entry name" value="EF-hand"/>
    <property type="match status" value="1"/>
</dbReference>
<keyword evidence="8" id="KW-0175">Coiled coil</keyword>
<evidence type="ECO:0000259" key="11">
    <source>
        <dbReference type="SMART" id="SM00274"/>
    </source>
</evidence>
<dbReference type="STRING" id="158441.A0A226ES94"/>
<organism evidence="12 13">
    <name type="scientific">Folsomia candida</name>
    <name type="common">Springtail</name>
    <dbReference type="NCBI Taxonomy" id="158441"/>
    <lineage>
        <taxon>Eukaryota</taxon>
        <taxon>Metazoa</taxon>
        <taxon>Ecdysozoa</taxon>
        <taxon>Arthropoda</taxon>
        <taxon>Hexapoda</taxon>
        <taxon>Collembola</taxon>
        <taxon>Entomobryomorpha</taxon>
        <taxon>Isotomoidea</taxon>
        <taxon>Isotomidae</taxon>
        <taxon>Proisotominae</taxon>
        <taxon>Folsomia</taxon>
    </lineage>
</organism>
<accession>A0A226ES94</accession>
<keyword evidence="13" id="KW-1185">Reference proteome</keyword>
<dbReference type="OrthoDB" id="9972865at2759"/>
<dbReference type="PROSITE" id="PS00613">
    <property type="entry name" value="OSTEONECTIN_2"/>
    <property type="match status" value="1"/>
</dbReference>
<protein>
    <submittedName>
        <fullName evidence="12">SPARC</fullName>
    </submittedName>
</protein>
<dbReference type="EMBL" id="LNIX01000002">
    <property type="protein sequence ID" value="OXA60379.1"/>
    <property type="molecule type" value="Genomic_DNA"/>
</dbReference>
<dbReference type="FunFam" id="1.10.238.10:FF:000234">
    <property type="entry name" value="Protein BM-40"/>
    <property type="match status" value="1"/>
</dbReference>
<keyword evidence="3" id="KW-0272">Extracellular matrix</keyword>
<name>A0A226ES94_FOLCA</name>
<evidence type="ECO:0000313" key="13">
    <source>
        <dbReference type="Proteomes" id="UP000198287"/>
    </source>
</evidence>
<dbReference type="Gene3D" id="3.30.60.30">
    <property type="match status" value="1"/>
</dbReference>
<evidence type="ECO:0000256" key="10">
    <source>
        <dbReference type="SAM" id="SignalP"/>
    </source>
</evidence>
<evidence type="ECO:0000256" key="7">
    <source>
        <dbReference type="ARBA" id="ARBA00023180"/>
    </source>
</evidence>
<dbReference type="PANTHER" id="PTHR13866">
    <property type="entry name" value="SPARC OSTEONECTIN"/>
    <property type="match status" value="1"/>
</dbReference>
<dbReference type="GO" id="GO:0005509">
    <property type="term" value="F:calcium ion binding"/>
    <property type="evidence" value="ECO:0007669"/>
    <property type="project" value="InterPro"/>
</dbReference>
<comment type="subcellular location">
    <subcellularLocation>
        <location evidence="1">Secreted</location>
    </subcellularLocation>
</comment>
<dbReference type="SUPFAM" id="SSF47473">
    <property type="entry name" value="EF-hand"/>
    <property type="match status" value="1"/>
</dbReference>
<feature type="region of interest" description="Disordered" evidence="9">
    <location>
        <begin position="21"/>
        <end position="51"/>
    </location>
</feature>
<evidence type="ECO:0000256" key="1">
    <source>
        <dbReference type="ARBA" id="ARBA00004613"/>
    </source>
</evidence>
<feature type="chain" id="PRO_5012578782" evidence="10">
    <location>
        <begin position="21"/>
        <end position="330"/>
    </location>
</feature>
<keyword evidence="7" id="KW-0325">Glycoprotein</keyword>
<dbReference type="CDD" id="cd01328">
    <property type="entry name" value="FSL_SPARC"/>
    <property type="match status" value="1"/>
</dbReference>
<evidence type="ECO:0000256" key="6">
    <source>
        <dbReference type="ARBA" id="ARBA00023157"/>
    </source>
</evidence>
<sequence length="330" mass="38004">MKKVLLVLFLAVLLVADVHSQNSPKKKKRVRGEKKKEPVTPAPTEAASQPEDVFQIMGRDDEADTARAELEARLRVLEQQEAQEMNELDEFTDNYGPDPCADKKCGPGRECNPGEKGRAKCVCMKACPEEEDFRRRVCSNYNETWISDCELYRTRCLCDEGSSECINPMNKHLHIDYYGECREMPQCSEQEMSDFPRRMRDWLFNVMRELADRRELSPHYLQMEREAENSPTEGHRSSVAAVWKWCDLDGHPHDRVVSRHELFPIRAPLMALEHCIAPFLDGCDVDNDHRITLKEWGTCLEIPADELQDKCDDVRNGVENNGNEEGDEEV</sequence>
<dbReference type="GO" id="GO:0050840">
    <property type="term" value="F:extracellular matrix binding"/>
    <property type="evidence" value="ECO:0007669"/>
    <property type="project" value="TreeGrafter"/>
</dbReference>
<dbReference type="GO" id="GO:0005615">
    <property type="term" value="C:extracellular space"/>
    <property type="evidence" value="ECO:0007669"/>
    <property type="project" value="InterPro"/>
</dbReference>
<dbReference type="Proteomes" id="UP000198287">
    <property type="component" value="Unassembled WGS sequence"/>
</dbReference>
<evidence type="ECO:0000256" key="4">
    <source>
        <dbReference type="ARBA" id="ARBA00022729"/>
    </source>
</evidence>
<dbReference type="InterPro" id="IPR036058">
    <property type="entry name" value="Kazal_dom_sf"/>
</dbReference>
<feature type="signal peptide" evidence="10">
    <location>
        <begin position="1"/>
        <end position="20"/>
    </location>
</feature>
<dbReference type="InterPro" id="IPR003645">
    <property type="entry name" value="Fol_N"/>
</dbReference>
<dbReference type="OMA" id="RNICYCR"/>
<reference evidence="12 13" key="1">
    <citation type="submission" date="2015-12" db="EMBL/GenBank/DDBJ databases">
        <title>The genome of Folsomia candida.</title>
        <authorList>
            <person name="Faddeeva A."/>
            <person name="Derks M.F."/>
            <person name="Anvar Y."/>
            <person name="Smit S."/>
            <person name="Van Straalen N."/>
            <person name="Roelofs D."/>
        </authorList>
    </citation>
    <scope>NUCLEOTIDE SEQUENCE [LARGE SCALE GENOMIC DNA]</scope>
    <source>
        <strain evidence="12 13">VU population</strain>
        <tissue evidence="12">Whole body</tissue>
    </source>
</reference>
<keyword evidence="4 10" id="KW-0732">Signal</keyword>
<keyword evidence="5" id="KW-0106">Calcium</keyword>
<evidence type="ECO:0000256" key="3">
    <source>
        <dbReference type="ARBA" id="ARBA00022530"/>
    </source>
</evidence>
<dbReference type="InterPro" id="IPR001999">
    <property type="entry name" value="Osteonectin_CS"/>
</dbReference>